<organism evidence="13 14">
    <name type="scientific">Hymenochirus boettgeri</name>
    <name type="common">Congo dwarf clawed frog</name>
    <dbReference type="NCBI Taxonomy" id="247094"/>
    <lineage>
        <taxon>Eukaryota</taxon>
        <taxon>Metazoa</taxon>
        <taxon>Chordata</taxon>
        <taxon>Craniata</taxon>
        <taxon>Vertebrata</taxon>
        <taxon>Euteleostomi</taxon>
        <taxon>Amphibia</taxon>
        <taxon>Batrachia</taxon>
        <taxon>Anura</taxon>
        <taxon>Pipoidea</taxon>
        <taxon>Pipidae</taxon>
        <taxon>Pipinae</taxon>
        <taxon>Hymenochirus</taxon>
    </lineage>
</organism>
<sequence length="243" mass="27791">MLEHIVGSFMNSYVVFVLLLDYFKRRKMSTIDKILVALSISNIYFACIMCVNLLTSTLWVQIYSNLHIKQIIFVLTMDAIVSSTWLTACLCVFYFMKIKTFSSGLLVWMKMKISTIIPWFLLFSEVISLGCSFLTMLPSVIGQRPLDNTSFVYSVNKTSEASGANYGFMTIAFFSVCVPLLTIIGTTVSTVFSLYLHSRRMEKNMGSSNNVAAHRSVVWMMTHLLFLYIIIYLVMFVWVFLGF</sequence>
<evidence type="ECO:0008006" key="15">
    <source>
        <dbReference type="Google" id="ProtNLM"/>
    </source>
</evidence>
<evidence type="ECO:0000256" key="5">
    <source>
        <dbReference type="ARBA" id="ARBA00022692"/>
    </source>
</evidence>
<evidence type="ECO:0000256" key="4">
    <source>
        <dbReference type="ARBA" id="ARBA00022606"/>
    </source>
</evidence>
<evidence type="ECO:0000256" key="8">
    <source>
        <dbReference type="ARBA" id="ARBA00023136"/>
    </source>
</evidence>
<evidence type="ECO:0000256" key="6">
    <source>
        <dbReference type="ARBA" id="ARBA00022989"/>
    </source>
</evidence>
<keyword evidence="9" id="KW-0675">Receptor</keyword>
<reference evidence="13" key="1">
    <citation type="thesis" date="2020" institute="ProQuest LLC" country="789 East Eisenhower Parkway, Ann Arbor, MI, USA">
        <title>Comparative Genomics and Chromosome Evolution.</title>
        <authorList>
            <person name="Mudd A.B."/>
        </authorList>
    </citation>
    <scope>NUCLEOTIDE SEQUENCE</scope>
    <source>
        <strain evidence="13">Female2</strain>
        <tissue evidence="13">Blood</tissue>
    </source>
</reference>
<feature type="transmembrane region" description="Helical" evidence="12">
    <location>
        <begin position="35"/>
        <end position="59"/>
    </location>
</feature>
<dbReference type="GO" id="GO:0016020">
    <property type="term" value="C:membrane"/>
    <property type="evidence" value="ECO:0007669"/>
    <property type="project" value="UniProtKB-SubCell"/>
</dbReference>
<feature type="transmembrane region" description="Helical" evidence="12">
    <location>
        <begin position="116"/>
        <end position="141"/>
    </location>
</feature>
<dbReference type="SUPFAM" id="SSF81321">
    <property type="entry name" value="Family A G protein-coupled receptor-like"/>
    <property type="match status" value="1"/>
</dbReference>
<dbReference type="EMBL" id="JAACNH010000009">
    <property type="protein sequence ID" value="KAG8433583.1"/>
    <property type="molecule type" value="Genomic_DNA"/>
</dbReference>
<keyword evidence="10" id="KW-0807">Transducer</keyword>
<evidence type="ECO:0000256" key="11">
    <source>
        <dbReference type="RuleBase" id="RU004423"/>
    </source>
</evidence>
<evidence type="ECO:0000256" key="10">
    <source>
        <dbReference type="ARBA" id="ARBA00023224"/>
    </source>
</evidence>
<comment type="subcellular location">
    <subcellularLocation>
        <location evidence="1">Membrane</location>
        <topology evidence="1">Multi-pass membrane protein</topology>
    </subcellularLocation>
</comment>
<dbReference type="Pfam" id="PF05296">
    <property type="entry name" value="TAS2R"/>
    <property type="match status" value="1"/>
</dbReference>
<feature type="transmembrane region" description="Helical" evidence="12">
    <location>
        <begin position="166"/>
        <end position="196"/>
    </location>
</feature>
<keyword evidence="3" id="KW-0919">Taste</keyword>
<evidence type="ECO:0000256" key="1">
    <source>
        <dbReference type="ARBA" id="ARBA00004141"/>
    </source>
</evidence>
<dbReference type="Proteomes" id="UP000812440">
    <property type="component" value="Chromosome 9"/>
</dbReference>
<keyword evidence="14" id="KW-1185">Reference proteome</keyword>
<comment type="similarity">
    <text evidence="2 11">Belongs to the G-protein coupled receptor T2R family.</text>
</comment>
<feature type="transmembrane region" description="Helical" evidence="12">
    <location>
        <begin position="6"/>
        <end position="23"/>
    </location>
</feature>
<evidence type="ECO:0000256" key="2">
    <source>
        <dbReference type="ARBA" id="ARBA00007376"/>
    </source>
</evidence>
<dbReference type="OrthoDB" id="8876749at2759"/>
<dbReference type="Gene3D" id="1.20.1070.10">
    <property type="entry name" value="Rhodopsin 7-helix transmembrane proteins"/>
    <property type="match status" value="1"/>
</dbReference>
<evidence type="ECO:0000313" key="14">
    <source>
        <dbReference type="Proteomes" id="UP000812440"/>
    </source>
</evidence>
<protein>
    <recommendedName>
        <fullName evidence="15">Taste receptor type 2</fullName>
    </recommendedName>
</protein>
<keyword evidence="7" id="KW-0297">G-protein coupled receptor</keyword>
<evidence type="ECO:0000256" key="12">
    <source>
        <dbReference type="SAM" id="Phobius"/>
    </source>
</evidence>
<keyword evidence="4" id="KW-0716">Sensory transduction</keyword>
<dbReference type="PANTHER" id="PTHR11394:SF165">
    <property type="entry name" value="TASTE RECEPTOR TYPE 2"/>
    <property type="match status" value="1"/>
</dbReference>
<dbReference type="GO" id="GO:0033038">
    <property type="term" value="F:bitter taste receptor activity"/>
    <property type="evidence" value="ECO:0007669"/>
    <property type="project" value="InterPro"/>
</dbReference>
<accession>A0A8T2IP61</accession>
<dbReference type="InterPro" id="IPR007960">
    <property type="entry name" value="TAS2R"/>
</dbReference>
<keyword evidence="6 12" id="KW-1133">Transmembrane helix</keyword>
<evidence type="ECO:0000256" key="3">
    <source>
        <dbReference type="ARBA" id="ARBA00022480"/>
    </source>
</evidence>
<keyword evidence="5 12" id="KW-0812">Transmembrane</keyword>
<name>A0A8T2IP61_9PIPI</name>
<dbReference type="PANTHER" id="PTHR11394">
    <property type="entry name" value="TASTE RECEPTOR TYPE 2"/>
    <property type="match status" value="1"/>
</dbReference>
<proteinExistence type="inferred from homology"/>
<evidence type="ECO:0000313" key="13">
    <source>
        <dbReference type="EMBL" id="KAG8433583.1"/>
    </source>
</evidence>
<evidence type="ECO:0000256" key="9">
    <source>
        <dbReference type="ARBA" id="ARBA00023170"/>
    </source>
</evidence>
<dbReference type="GO" id="GO:0004930">
    <property type="term" value="F:G protein-coupled receptor activity"/>
    <property type="evidence" value="ECO:0007669"/>
    <property type="project" value="UniProtKB-KW"/>
</dbReference>
<keyword evidence="8 12" id="KW-0472">Membrane</keyword>
<feature type="transmembrane region" description="Helical" evidence="12">
    <location>
        <begin position="217"/>
        <end position="241"/>
    </location>
</feature>
<comment type="caution">
    <text evidence="13">The sequence shown here is derived from an EMBL/GenBank/DDBJ whole genome shotgun (WGS) entry which is preliminary data.</text>
</comment>
<dbReference type="AlphaFoldDB" id="A0A8T2IP61"/>
<feature type="transmembrane region" description="Helical" evidence="12">
    <location>
        <begin position="71"/>
        <end position="95"/>
    </location>
</feature>
<gene>
    <name evidence="13" type="ORF">GDO86_017771</name>
</gene>
<evidence type="ECO:0000256" key="7">
    <source>
        <dbReference type="ARBA" id="ARBA00023040"/>
    </source>
</evidence>